<comment type="caution">
    <text evidence="3">The sequence shown here is derived from an EMBL/GenBank/DDBJ whole genome shotgun (WGS) entry which is preliminary data.</text>
</comment>
<feature type="transmembrane region" description="Helical" evidence="2">
    <location>
        <begin position="178"/>
        <end position="198"/>
    </location>
</feature>
<proteinExistence type="predicted"/>
<feature type="transmembrane region" description="Helical" evidence="2">
    <location>
        <begin position="449"/>
        <end position="474"/>
    </location>
</feature>
<organism evidence="3 4">
    <name type="scientific">Cryobacterium lactosi</name>
    <dbReference type="NCBI Taxonomy" id="1259202"/>
    <lineage>
        <taxon>Bacteria</taxon>
        <taxon>Bacillati</taxon>
        <taxon>Actinomycetota</taxon>
        <taxon>Actinomycetes</taxon>
        <taxon>Micrococcales</taxon>
        <taxon>Microbacteriaceae</taxon>
        <taxon>Cryobacterium</taxon>
    </lineage>
</organism>
<feature type="transmembrane region" description="Helical" evidence="2">
    <location>
        <begin position="218"/>
        <end position="239"/>
    </location>
</feature>
<feature type="transmembrane region" description="Helical" evidence="2">
    <location>
        <begin position="351"/>
        <end position="372"/>
    </location>
</feature>
<feature type="transmembrane region" description="Helical" evidence="2">
    <location>
        <begin position="110"/>
        <end position="132"/>
    </location>
</feature>
<feature type="region of interest" description="Disordered" evidence="1">
    <location>
        <begin position="1"/>
        <end position="50"/>
    </location>
</feature>
<feature type="transmembrane region" description="Helical" evidence="2">
    <location>
        <begin position="553"/>
        <end position="575"/>
    </location>
</feature>
<dbReference type="AlphaFoldDB" id="A0A4V3IXA0"/>
<feature type="transmembrane region" description="Helical" evidence="2">
    <location>
        <begin position="272"/>
        <end position="294"/>
    </location>
</feature>
<name>A0A4V3IXA0_9MICO</name>
<dbReference type="InterPro" id="IPR009100">
    <property type="entry name" value="AcylCoA_DH/oxidase_NM_dom_sf"/>
</dbReference>
<feature type="compositionally biased region" description="Low complexity" evidence="1">
    <location>
        <begin position="12"/>
        <end position="28"/>
    </location>
</feature>
<dbReference type="EMBL" id="SOHM01000025">
    <property type="protein sequence ID" value="TFD89463.1"/>
    <property type="molecule type" value="Genomic_DNA"/>
</dbReference>
<feature type="compositionally biased region" description="Low complexity" evidence="1">
    <location>
        <begin position="39"/>
        <end position="50"/>
    </location>
</feature>
<evidence type="ECO:0000256" key="2">
    <source>
        <dbReference type="SAM" id="Phobius"/>
    </source>
</evidence>
<keyword evidence="2" id="KW-0812">Transmembrane</keyword>
<reference evidence="3 4" key="1">
    <citation type="submission" date="2019-03" db="EMBL/GenBank/DDBJ databases">
        <title>Genomics of glacier-inhabiting Cryobacterium strains.</title>
        <authorList>
            <person name="Liu Q."/>
            <person name="Xin Y.-H."/>
        </authorList>
    </citation>
    <scope>NUCLEOTIDE SEQUENCE [LARGE SCALE GENOMIC DNA]</scope>
    <source>
        <strain evidence="3 4">Sr59</strain>
    </source>
</reference>
<evidence type="ECO:0000313" key="3">
    <source>
        <dbReference type="EMBL" id="TFD89463.1"/>
    </source>
</evidence>
<keyword evidence="2" id="KW-0472">Membrane</keyword>
<accession>A0A4V3IXA0</accession>
<evidence type="ECO:0000256" key="1">
    <source>
        <dbReference type="SAM" id="MobiDB-lite"/>
    </source>
</evidence>
<keyword evidence="2" id="KW-1133">Transmembrane helix</keyword>
<dbReference type="RefSeq" id="WP_134640925.1">
    <property type="nucleotide sequence ID" value="NZ_SOHM01000025.1"/>
</dbReference>
<dbReference type="GO" id="GO:0016627">
    <property type="term" value="F:oxidoreductase activity, acting on the CH-CH group of donors"/>
    <property type="evidence" value="ECO:0007669"/>
    <property type="project" value="InterPro"/>
</dbReference>
<keyword evidence="4" id="KW-1185">Reference proteome</keyword>
<dbReference type="SUPFAM" id="SSF56645">
    <property type="entry name" value="Acyl-CoA dehydrogenase NM domain-like"/>
    <property type="match status" value="1"/>
</dbReference>
<dbReference type="OrthoDB" id="5181884at2"/>
<feature type="transmembrane region" description="Helical" evidence="2">
    <location>
        <begin position="68"/>
        <end position="98"/>
    </location>
</feature>
<feature type="transmembrane region" description="Helical" evidence="2">
    <location>
        <begin position="306"/>
        <end position="331"/>
    </location>
</feature>
<feature type="transmembrane region" description="Helical" evidence="2">
    <location>
        <begin position="138"/>
        <end position="157"/>
    </location>
</feature>
<sequence length="874" mass="88873">MDNSPLGGNLNSGDDSGASAAGADGTDSADSEDRGDGTPGAALPTAPTGPTVGTRLASLVRGVPGERFLAAAVASAVVYAAAWLLTLVFTLLVFVAAADADLDWGLAFQAPAQIVGLAVAGTLTVGATVMGISASVSVLWLPLLVTAFLIIATAFVARRDERIAQSPTRGIRWMLSGLSGVVLALLVVVIAAVTPLAYSLGDGSDTGFGVLTGSGGASSASITAFLGALVLGTLASYLARARVARRAAGITPAVVAPAATSAFAAVRSTLPVVGLHFGVLATLITVVLLIWSVVNGGVNALLTAFFWLPTAVVDSLGLVNLVPVTLGGSLAALSGLTGSPANLWMPTELPAWATVLILVVNVLLILVTGTVLRLRRAQLRLSAAMSWATTVVSFAIAGIGISILGTVAGWTSVDMAGAEGLDGLLGGAGSLIEGAGAASGTVGLAGWTFMVFAALGALVEVVALFAAPALLQLLPAPVLARWAKLTGLVGVPFAVPGTYVVPEAIEVPVTSDSPADGAVPLARDVPVVSDAPVVTGAPVVVPMTPEKKRQVRIMLAAVAGAVVVVLGASIAVSIVNQMVYNPENQVESYLDAIVDGDASAALALGDVDASAQERVLLTDKVLTATKGRITGYTITDVTITGDTAVVTANVDQDGVKDEAAYQLQKSGTTALFFNNWTMEPVWLPTVSIVVSPGIETIDVNGTALELSAEVQESGYLEVPAFAGDYVIGSAGDDEWLAAEPQTVQVGVDTASSSAQLSLEPTAKFAASIDEQVAEYLAGCVAQKSLYADNCPIYVFDYGTITDVVWSIDEPAVTSMGSTYGGEWYVSTDDRGSATVTYTNTDYRGQVVPETATVDFSINGIVEMVDGAPVFSSGY</sequence>
<feature type="transmembrane region" description="Helical" evidence="2">
    <location>
        <begin position="246"/>
        <end position="266"/>
    </location>
</feature>
<protein>
    <submittedName>
        <fullName evidence="3">Uncharacterized protein</fullName>
    </submittedName>
</protein>
<dbReference type="Proteomes" id="UP000298468">
    <property type="component" value="Unassembled WGS sequence"/>
</dbReference>
<feature type="transmembrane region" description="Helical" evidence="2">
    <location>
        <begin position="384"/>
        <end position="410"/>
    </location>
</feature>
<evidence type="ECO:0000313" key="4">
    <source>
        <dbReference type="Proteomes" id="UP000298468"/>
    </source>
</evidence>
<gene>
    <name evidence="3" type="ORF">E3T61_11175</name>
</gene>